<keyword evidence="2" id="KW-1185">Reference proteome</keyword>
<sequence>MLILAYRAHSQCQTSQLRQHLALRTCLDRILVSAPCEPGPSGPDKTLIAASEINISEKPFECPECARCFSRCDLLRRHQQKLHRTKTPFRTHNRRESATNAAPVQCRARNDSAAAVTAGTNSAAACMPPTVNSITHVAATATKMIASGNDSAAQCTAAQACHPSVADFSFHMDQGGTELCLPELDIPWTLPPLPAFDPDFDFEDIFVTPAWTINSTPLQYNDSPQSVAMEQRAPLDICMNDAARGSSSIRPRLGSPTEMAYHDPRGRSLSTSRTISQSLY</sequence>
<proteinExistence type="predicted"/>
<gene>
    <name evidence="1" type="ORF">ACCO45_012318</name>
</gene>
<organism evidence="1 2">
    <name type="scientific">Purpureocillium lilacinum</name>
    <name type="common">Paecilomyces lilacinus</name>
    <dbReference type="NCBI Taxonomy" id="33203"/>
    <lineage>
        <taxon>Eukaryota</taxon>
        <taxon>Fungi</taxon>
        <taxon>Dikarya</taxon>
        <taxon>Ascomycota</taxon>
        <taxon>Pezizomycotina</taxon>
        <taxon>Sordariomycetes</taxon>
        <taxon>Hypocreomycetidae</taxon>
        <taxon>Hypocreales</taxon>
        <taxon>Ophiocordycipitaceae</taxon>
        <taxon>Purpureocillium</taxon>
    </lineage>
</organism>
<name>A0ACC4D7S8_PURLI</name>
<protein>
    <submittedName>
        <fullName evidence="1">Uncharacterized protein</fullName>
    </submittedName>
</protein>
<accession>A0ACC4D7S8</accession>
<evidence type="ECO:0000313" key="2">
    <source>
        <dbReference type="Proteomes" id="UP001638806"/>
    </source>
</evidence>
<reference evidence="1" key="1">
    <citation type="submission" date="2024-12" db="EMBL/GenBank/DDBJ databases">
        <title>Comparative genomics and development of molecular markers within Purpureocillium lilacinum and among Purpureocillium species.</title>
        <authorList>
            <person name="Yeh Z.-Y."/>
            <person name="Ni N.-T."/>
            <person name="Lo P.-H."/>
            <person name="Mushyakhwo K."/>
            <person name="Lin C.-F."/>
            <person name="Nai Y.-S."/>
        </authorList>
    </citation>
    <scope>NUCLEOTIDE SEQUENCE</scope>
    <source>
        <strain evidence="1">NCHU-NPUST-175</strain>
    </source>
</reference>
<dbReference type="EMBL" id="JBGNUJ010000012">
    <property type="protein sequence ID" value="KAL3952375.1"/>
    <property type="molecule type" value="Genomic_DNA"/>
</dbReference>
<comment type="caution">
    <text evidence="1">The sequence shown here is derived from an EMBL/GenBank/DDBJ whole genome shotgun (WGS) entry which is preliminary data.</text>
</comment>
<evidence type="ECO:0000313" key="1">
    <source>
        <dbReference type="EMBL" id="KAL3952375.1"/>
    </source>
</evidence>
<dbReference type="Proteomes" id="UP001638806">
    <property type="component" value="Unassembled WGS sequence"/>
</dbReference>